<name>A0A9X6NI19_HYPEX</name>
<feature type="transmembrane region" description="Helical" evidence="1">
    <location>
        <begin position="89"/>
        <end position="110"/>
    </location>
</feature>
<keyword evidence="3" id="KW-1185">Reference proteome</keyword>
<evidence type="ECO:0000256" key="1">
    <source>
        <dbReference type="SAM" id="Phobius"/>
    </source>
</evidence>
<accession>A0A9X6NI19</accession>
<feature type="transmembrane region" description="Helical" evidence="1">
    <location>
        <begin position="51"/>
        <end position="77"/>
    </location>
</feature>
<protein>
    <submittedName>
        <fullName evidence="2">Uncharacterized protein</fullName>
    </submittedName>
</protein>
<dbReference type="EMBL" id="MTYJ01000375">
    <property type="protein sequence ID" value="OWA54152.1"/>
    <property type="molecule type" value="Genomic_DNA"/>
</dbReference>
<feature type="transmembrane region" description="Helical" evidence="1">
    <location>
        <begin position="143"/>
        <end position="169"/>
    </location>
</feature>
<dbReference type="AlphaFoldDB" id="A0A9X6NI19"/>
<proteinExistence type="predicted"/>
<comment type="caution">
    <text evidence="2">The sequence shown here is derived from an EMBL/GenBank/DDBJ whole genome shotgun (WGS) entry which is preliminary data.</text>
</comment>
<sequence length="427" mass="48099">MGHVAEPQCAILPSFVPHCLAQLGLLPNAAATITLDLQRYRSIGLASVLHLTYWLAAFVFLFLNASSSFHVIISAIIHPHTANPMLSAIVETFFVIETNRGIVFCLVVLYSRKATIQEIILQTEQLMRLFAIPKAYIKKIRRITAAFTLTIIIIVLSINCLMGFTWSVLYEAGLMWPPYFKLVPIRFAIAVFSVFSLPPDILSRVVIVLISGVGMILLKCLKTIRQSCEPVFRDVTEIRRSRCQYYALSGLLFYMRTHLGDLLAFLVLADLGPVCGRLTRLLMSSSDDTELTPLIGLVKNCALIVIQGGLYVYALYSPYVILHRETVKFQLQLMENKRLLYLSDPVGSKAILKELEQYLHVLEKEPLVLSLTHKFQIRENFLLLIATILSSYAFIIYQISKETSSWLIPGPIHNDEIGLTTLNHSLV</sequence>
<dbReference type="Proteomes" id="UP000192578">
    <property type="component" value="Unassembled WGS sequence"/>
</dbReference>
<feature type="transmembrane region" description="Helical" evidence="1">
    <location>
        <begin position="245"/>
        <end position="271"/>
    </location>
</feature>
<gene>
    <name evidence="2" type="ORF">BV898_18568</name>
</gene>
<feature type="transmembrane region" description="Helical" evidence="1">
    <location>
        <begin position="201"/>
        <end position="224"/>
    </location>
</feature>
<reference evidence="3" key="1">
    <citation type="submission" date="2017-01" db="EMBL/GenBank/DDBJ databases">
        <title>Comparative genomics of anhydrobiosis in the tardigrade Hypsibius dujardini.</title>
        <authorList>
            <person name="Yoshida Y."/>
            <person name="Koutsovoulos G."/>
            <person name="Laetsch D."/>
            <person name="Stevens L."/>
            <person name="Kumar S."/>
            <person name="Horikawa D."/>
            <person name="Ishino K."/>
            <person name="Komine S."/>
            <person name="Tomita M."/>
            <person name="Blaxter M."/>
            <person name="Arakawa K."/>
        </authorList>
    </citation>
    <scope>NUCLEOTIDE SEQUENCE [LARGE SCALE GENOMIC DNA]</scope>
    <source>
        <strain evidence="3">Z151</strain>
    </source>
</reference>
<organism evidence="2 3">
    <name type="scientific">Hypsibius exemplaris</name>
    <name type="common">Freshwater tardigrade</name>
    <dbReference type="NCBI Taxonomy" id="2072580"/>
    <lineage>
        <taxon>Eukaryota</taxon>
        <taxon>Metazoa</taxon>
        <taxon>Ecdysozoa</taxon>
        <taxon>Tardigrada</taxon>
        <taxon>Eutardigrada</taxon>
        <taxon>Parachela</taxon>
        <taxon>Hypsibioidea</taxon>
        <taxon>Hypsibiidae</taxon>
        <taxon>Hypsibius</taxon>
    </lineage>
</organism>
<keyword evidence="1" id="KW-0472">Membrane</keyword>
<feature type="transmembrane region" description="Helical" evidence="1">
    <location>
        <begin position="381"/>
        <end position="399"/>
    </location>
</feature>
<evidence type="ECO:0000313" key="2">
    <source>
        <dbReference type="EMBL" id="OWA54152.1"/>
    </source>
</evidence>
<keyword evidence="1" id="KW-0812">Transmembrane</keyword>
<evidence type="ECO:0000313" key="3">
    <source>
        <dbReference type="Proteomes" id="UP000192578"/>
    </source>
</evidence>
<feature type="transmembrane region" description="Helical" evidence="1">
    <location>
        <begin position="291"/>
        <end position="316"/>
    </location>
</feature>
<keyword evidence="1" id="KW-1133">Transmembrane helix</keyword>